<sequence>MDMKKVLAAVCAAASLALAACSDAPEPAADPPPSSGSVTTSASPASPAPDPGGTGETPQTLRFTATTVDGKTFDAAALAGKPAVLWFWAAWCPRCRGDAAEIRDLQQQYAGKAGVVGVAGLGSGAAAMKDFVADYRLDGFPQLADDAGKVWQRFEVPSQHYYVILDSSGKVAHSGPLTVAQLKQKVDGLL</sequence>
<dbReference type="AlphaFoldDB" id="A0A8J3P6T7"/>
<dbReference type="PROSITE" id="PS51257">
    <property type="entry name" value="PROKAR_LIPOPROTEIN"/>
    <property type="match status" value="1"/>
</dbReference>
<keyword evidence="5" id="KW-1185">Reference proteome</keyword>
<dbReference type="PROSITE" id="PS51352">
    <property type="entry name" value="THIOREDOXIN_2"/>
    <property type="match status" value="1"/>
</dbReference>
<proteinExistence type="predicted"/>
<dbReference type="EMBL" id="BONI01000021">
    <property type="protein sequence ID" value="GIG06196.1"/>
    <property type="molecule type" value="Genomic_DNA"/>
</dbReference>
<dbReference type="InterPro" id="IPR050553">
    <property type="entry name" value="Thioredoxin_ResA/DsbE_sf"/>
</dbReference>
<feature type="region of interest" description="Disordered" evidence="1">
    <location>
        <begin position="23"/>
        <end position="59"/>
    </location>
</feature>
<dbReference type="InterPro" id="IPR013766">
    <property type="entry name" value="Thioredoxin_domain"/>
</dbReference>
<name>A0A8J3P6T7_9ACTN</name>
<evidence type="ECO:0000313" key="4">
    <source>
        <dbReference type="EMBL" id="GIG06196.1"/>
    </source>
</evidence>
<evidence type="ECO:0000313" key="5">
    <source>
        <dbReference type="Proteomes" id="UP000630887"/>
    </source>
</evidence>
<dbReference type="PANTHER" id="PTHR42852:SF17">
    <property type="entry name" value="THIOREDOXIN-LIKE PROTEIN HI_1115"/>
    <property type="match status" value="1"/>
</dbReference>
<feature type="chain" id="PRO_5039555878" description="Thioredoxin domain-containing protein" evidence="2">
    <location>
        <begin position="20"/>
        <end position="190"/>
    </location>
</feature>
<dbReference type="InterPro" id="IPR036249">
    <property type="entry name" value="Thioredoxin-like_sf"/>
</dbReference>
<feature type="domain" description="Thioredoxin" evidence="3">
    <location>
        <begin position="54"/>
        <end position="190"/>
    </location>
</feature>
<feature type="compositionally biased region" description="Low complexity" evidence="1">
    <location>
        <begin position="35"/>
        <end position="45"/>
    </location>
</feature>
<comment type="caution">
    <text evidence="4">The sequence shown here is derived from an EMBL/GenBank/DDBJ whole genome shotgun (WGS) entry which is preliminary data.</text>
</comment>
<dbReference type="Proteomes" id="UP000630887">
    <property type="component" value="Unassembled WGS sequence"/>
</dbReference>
<accession>A0A8J3P6T7</accession>
<dbReference type="PANTHER" id="PTHR42852">
    <property type="entry name" value="THIOL:DISULFIDE INTERCHANGE PROTEIN DSBE"/>
    <property type="match status" value="1"/>
</dbReference>
<feature type="signal peptide" evidence="2">
    <location>
        <begin position="1"/>
        <end position="19"/>
    </location>
</feature>
<keyword evidence="2" id="KW-0732">Signal</keyword>
<evidence type="ECO:0000256" key="1">
    <source>
        <dbReference type="SAM" id="MobiDB-lite"/>
    </source>
</evidence>
<dbReference type="RefSeq" id="WP_373314238.1">
    <property type="nucleotide sequence ID" value="NZ_BAAALC010000015.1"/>
</dbReference>
<dbReference type="SUPFAM" id="SSF52833">
    <property type="entry name" value="Thioredoxin-like"/>
    <property type="match status" value="1"/>
</dbReference>
<dbReference type="Gene3D" id="3.40.30.10">
    <property type="entry name" value="Glutaredoxin"/>
    <property type="match status" value="1"/>
</dbReference>
<dbReference type="GO" id="GO:0016491">
    <property type="term" value="F:oxidoreductase activity"/>
    <property type="evidence" value="ECO:0007669"/>
    <property type="project" value="InterPro"/>
</dbReference>
<evidence type="ECO:0000256" key="2">
    <source>
        <dbReference type="SAM" id="SignalP"/>
    </source>
</evidence>
<organism evidence="4 5">
    <name type="scientific">Catellatospora coxensis</name>
    <dbReference type="NCBI Taxonomy" id="310354"/>
    <lineage>
        <taxon>Bacteria</taxon>
        <taxon>Bacillati</taxon>
        <taxon>Actinomycetota</taxon>
        <taxon>Actinomycetes</taxon>
        <taxon>Micromonosporales</taxon>
        <taxon>Micromonosporaceae</taxon>
        <taxon>Catellatospora</taxon>
    </lineage>
</organism>
<protein>
    <recommendedName>
        <fullName evidence="3">Thioredoxin domain-containing protein</fullName>
    </recommendedName>
</protein>
<dbReference type="InterPro" id="IPR000866">
    <property type="entry name" value="AhpC/TSA"/>
</dbReference>
<gene>
    <name evidence="4" type="ORF">Cco03nite_28960</name>
</gene>
<dbReference type="Pfam" id="PF00578">
    <property type="entry name" value="AhpC-TSA"/>
    <property type="match status" value="1"/>
</dbReference>
<evidence type="ECO:0000259" key="3">
    <source>
        <dbReference type="PROSITE" id="PS51352"/>
    </source>
</evidence>
<dbReference type="GO" id="GO:0016209">
    <property type="term" value="F:antioxidant activity"/>
    <property type="evidence" value="ECO:0007669"/>
    <property type="project" value="InterPro"/>
</dbReference>
<reference evidence="4 5" key="1">
    <citation type="submission" date="2021-01" db="EMBL/GenBank/DDBJ databases">
        <title>Whole genome shotgun sequence of Catellatospora coxensis NBRC 107359.</title>
        <authorList>
            <person name="Komaki H."/>
            <person name="Tamura T."/>
        </authorList>
    </citation>
    <scope>NUCLEOTIDE SEQUENCE [LARGE SCALE GENOMIC DNA]</scope>
    <source>
        <strain evidence="4 5">NBRC 107359</strain>
    </source>
</reference>